<name>A0A6P1XYI2_9SPIR</name>
<sequence length="331" mass="37341">MNDENNVVDEISLLDLISVLWRWKWLIVGVTGLISVAVFAYVFIGKKMAPEKSYMPDLYTSTAFIRVQIDAGAASDALVSMLRQSNPSNLAELAGSGIVLYIAGSNLFLDTVADELHIAEKYGIKNSVKTETRNIVKGLFKVKMDEKSGIFSVTATHIDPKFTQKAVSVAVDYYEKCFAELGLNKKAREKENLEKSLEQSFNEIKRLEQEVDNLENKKSRSGGGENVVPAIKQIKREIAIQEQVYEQLKVQYELLKVIIASENPAFQILAMPEIPERKSNPPRTKIYIIAFVAGLFFSIFLAFLLNALQEIWRDPSVRAKFLSKKEKHRES</sequence>
<feature type="transmembrane region" description="Helical" evidence="2">
    <location>
        <begin position="286"/>
        <end position="308"/>
    </location>
</feature>
<keyword evidence="1" id="KW-0175">Coiled coil</keyword>
<proteinExistence type="predicted"/>
<evidence type="ECO:0000259" key="3">
    <source>
        <dbReference type="Pfam" id="PF13807"/>
    </source>
</evidence>
<gene>
    <name evidence="4" type="ORF">GWP43_02890</name>
</gene>
<keyword evidence="2" id="KW-1133">Transmembrane helix</keyword>
<dbReference type="Proteomes" id="UP000464374">
    <property type="component" value="Chromosome"/>
</dbReference>
<evidence type="ECO:0000256" key="1">
    <source>
        <dbReference type="SAM" id="Coils"/>
    </source>
</evidence>
<organism evidence="4 5">
    <name type="scientific">Treponema vincentii</name>
    <dbReference type="NCBI Taxonomy" id="69710"/>
    <lineage>
        <taxon>Bacteria</taxon>
        <taxon>Pseudomonadati</taxon>
        <taxon>Spirochaetota</taxon>
        <taxon>Spirochaetia</taxon>
        <taxon>Spirochaetales</taxon>
        <taxon>Treponemataceae</taxon>
        <taxon>Treponema</taxon>
    </lineage>
</organism>
<dbReference type="EMBL" id="CP048020">
    <property type="protein sequence ID" value="QHX42568.1"/>
    <property type="molecule type" value="Genomic_DNA"/>
</dbReference>
<protein>
    <submittedName>
        <fullName evidence="4">Chain length determinant protein</fullName>
    </submittedName>
</protein>
<dbReference type="AlphaFoldDB" id="A0A6P1XYI2"/>
<dbReference type="PANTHER" id="PTHR32309">
    <property type="entry name" value="TYROSINE-PROTEIN KINASE"/>
    <property type="match status" value="1"/>
</dbReference>
<dbReference type="Pfam" id="PF13807">
    <property type="entry name" value="GNVR"/>
    <property type="match status" value="1"/>
</dbReference>
<evidence type="ECO:0000313" key="4">
    <source>
        <dbReference type="EMBL" id="QHX42568.1"/>
    </source>
</evidence>
<accession>A0A6P1XYI2</accession>
<dbReference type="InterPro" id="IPR050445">
    <property type="entry name" value="Bact_polysacc_biosynth/exp"/>
</dbReference>
<dbReference type="PANTHER" id="PTHR32309:SF13">
    <property type="entry name" value="FERRIC ENTEROBACTIN TRANSPORT PROTEIN FEPE"/>
    <property type="match status" value="1"/>
</dbReference>
<dbReference type="InterPro" id="IPR032807">
    <property type="entry name" value="GNVR"/>
</dbReference>
<feature type="domain" description="Tyrosine-protein kinase G-rich" evidence="3">
    <location>
        <begin position="233"/>
        <end position="305"/>
    </location>
</feature>
<keyword evidence="2" id="KW-0472">Membrane</keyword>
<dbReference type="GO" id="GO:0004713">
    <property type="term" value="F:protein tyrosine kinase activity"/>
    <property type="evidence" value="ECO:0007669"/>
    <property type="project" value="TreeGrafter"/>
</dbReference>
<dbReference type="GO" id="GO:0005886">
    <property type="term" value="C:plasma membrane"/>
    <property type="evidence" value="ECO:0007669"/>
    <property type="project" value="TreeGrafter"/>
</dbReference>
<dbReference type="KEGG" id="trz:GWP43_02890"/>
<feature type="coiled-coil region" evidence="1">
    <location>
        <begin position="183"/>
        <end position="251"/>
    </location>
</feature>
<reference evidence="4 5" key="1">
    <citation type="submission" date="2020-01" db="EMBL/GenBank/DDBJ databases">
        <title>Complete genome sequence of a human oral phylogroup 1 Treponema sp. strain ATCC 700766, originally isolated from periodontitis dental plaque.</title>
        <authorList>
            <person name="Chan Y."/>
            <person name="Huo Y.-B."/>
            <person name="Yu X.-L."/>
            <person name="Zeng H."/>
            <person name="Leung W.-K."/>
            <person name="Watt R.M."/>
        </authorList>
    </citation>
    <scope>NUCLEOTIDE SEQUENCE [LARGE SCALE GENOMIC DNA]</scope>
    <source>
        <strain evidence="4 5">OMZ 804</strain>
    </source>
</reference>
<evidence type="ECO:0000256" key="2">
    <source>
        <dbReference type="SAM" id="Phobius"/>
    </source>
</evidence>
<evidence type="ECO:0000313" key="5">
    <source>
        <dbReference type="Proteomes" id="UP000464374"/>
    </source>
</evidence>
<feature type="transmembrane region" description="Helical" evidence="2">
    <location>
        <begin position="23"/>
        <end position="44"/>
    </location>
</feature>
<keyword evidence="2" id="KW-0812">Transmembrane</keyword>
<dbReference type="RefSeq" id="WP_162662568.1">
    <property type="nucleotide sequence ID" value="NZ_CP048020.1"/>
</dbReference>